<sequence>MKYVVRTEINSILNENMIPKELLSEVGIHHWENIIQNFEQTFIKKPHYTSQISWYWQFLKNDGYSLHFINDDAYKYLHKLIDENEKIFFMVEENSAKPKFWIYEGNIKMIQKVIEESFAFEYYIFSKKFDWLICENHHGILSGVGEKVIGKMKLCLLN</sequence>
<organism evidence="1 2">
    <name type="scientific">Gottfriedia solisilvae</name>
    <dbReference type="NCBI Taxonomy" id="1516104"/>
    <lineage>
        <taxon>Bacteria</taxon>
        <taxon>Bacillati</taxon>
        <taxon>Bacillota</taxon>
        <taxon>Bacilli</taxon>
        <taxon>Bacillales</taxon>
        <taxon>Bacillaceae</taxon>
        <taxon>Gottfriedia</taxon>
    </lineage>
</organism>
<proteinExistence type="predicted"/>
<dbReference type="EMBL" id="BMHB01000001">
    <property type="protein sequence ID" value="GGI11637.1"/>
    <property type="molecule type" value="Genomic_DNA"/>
</dbReference>
<accession>A0A8J3ADG3</accession>
<keyword evidence="2" id="KW-1185">Reference proteome</keyword>
<comment type="caution">
    <text evidence="1">The sequence shown here is derived from an EMBL/GenBank/DDBJ whole genome shotgun (WGS) entry which is preliminary data.</text>
</comment>
<name>A0A8J3ADG3_9BACI</name>
<dbReference type="InterPro" id="IPR046644">
    <property type="entry name" value="DUF6756"/>
</dbReference>
<dbReference type="Proteomes" id="UP000626244">
    <property type="component" value="Unassembled WGS sequence"/>
</dbReference>
<dbReference type="RefSeq" id="WP_087999122.1">
    <property type="nucleotide sequence ID" value="NZ_BMHB01000001.1"/>
</dbReference>
<evidence type="ECO:0000313" key="2">
    <source>
        <dbReference type="Proteomes" id="UP000626244"/>
    </source>
</evidence>
<gene>
    <name evidence="1" type="ORF">GCM10007380_08840</name>
</gene>
<evidence type="ECO:0000313" key="1">
    <source>
        <dbReference type="EMBL" id="GGI11637.1"/>
    </source>
</evidence>
<dbReference type="OrthoDB" id="9181133at2"/>
<protein>
    <submittedName>
        <fullName evidence="1">Uncharacterized protein</fullName>
    </submittedName>
</protein>
<reference evidence="2" key="1">
    <citation type="journal article" date="2019" name="Int. J. Syst. Evol. Microbiol.">
        <title>The Global Catalogue of Microorganisms (GCM) 10K type strain sequencing project: providing services to taxonomists for standard genome sequencing and annotation.</title>
        <authorList>
            <consortium name="The Broad Institute Genomics Platform"/>
            <consortium name="The Broad Institute Genome Sequencing Center for Infectious Disease"/>
            <person name="Wu L."/>
            <person name="Ma J."/>
        </authorList>
    </citation>
    <scope>NUCLEOTIDE SEQUENCE [LARGE SCALE GENOMIC DNA]</scope>
    <source>
        <strain evidence="2">CGMCC 1.14993</strain>
    </source>
</reference>
<dbReference type="Pfam" id="PF20541">
    <property type="entry name" value="DUF6756"/>
    <property type="match status" value="1"/>
</dbReference>
<dbReference type="AlphaFoldDB" id="A0A8J3ADG3"/>